<dbReference type="PROSITE" id="PS00647">
    <property type="entry name" value="THYMID_PHOSPHORYLASE"/>
    <property type="match status" value="1"/>
</dbReference>
<protein>
    <recommendedName>
        <fullName evidence="6">Pyrimidine-nucleoside phosphorylase</fullName>
        <ecNumber evidence="5">2.4.2.2</ecNumber>
    </recommendedName>
</protein>
<dbReference type="Pfam" id="PF00591">
    <property type="entry name" value="Glycos_transf_3"/>
    <property type="match status" value="1"/>
</dbReference>
<dbReference type="PIRSF" id="PIRSF000478">
    <property type="entry name" value="TP_PyNP"/>
    <property type="match status" value="1"/>
</dbReference>
<evidence type="ECO:0000256" key="3">
    <source>
        <dbReference type="ARBA" id="ARBA00006915"/>
    </source>
</evidence>
<dbReference type="NCBIfam" id="TIGR02644">
    <property type="entry name" value="Y_phosphoryl"/>
    <property type="match status" value="1"/>
</dbReference>
<comment type="similarity">
    <text evidence="3">Belongs to the thymidine/pyrimidine-nucleoside phosphorylase family.</text>
</comment>
<dbReference type="SUPFAM" id="SSF52418">
    <property type="entry name" value="Nucleoside phosphorylase/phosphoribosyltransferase catalytic domain"/>
    <property type="match status" value="1"/>
</dbReference>
<keyword evidence="7" id="KW-0328">Glycosyltransferase</keyword>
<dbReference type="Proteomes" id="UP001208567">
    <property type="component" value="Unassembled WGS sequence"/>
</dbReference>
<proteinExistence type="inferred from homology"/>
<evidence type="ECO:0000256" key="8">
    <source>
        <dbReference type="ARBA" id="ARBA00022679"/>
    </source>
</evidence>
<evidence type="ECO:0000259" key="11">
    <source>
        <dbReference type="SMART" id="SM00941"/>
    </source>
</evidence>
<evidence type="ECO:0000256" key="9">
    <source>
        <dbReference type="ARBA" id="ARBA00048453"/>
    </source>
</evidence>
<reference evidence="12 13" key="1">
    <citation type="journal article" date="2024" name="Int. J. Syst. Evol. Microbiol.">
        <title>Clostridium omnivorum sp. nov., isolated from anoxic soil under the treatment of reductive soil disinfestation.</title>
        <authorList>
            <person name="Ueki A."/>
            <person name="Tonouchi A."/>
            <person name="Kaku N."/>
            <person name="Honma S."/>
            <person name="Ueki K."/>
        </authorList>
    </citation>
    <scope>NUCLEOTIDE SEQUENCE [LARGE SCALE GENOMIC DNA]</scope>
    <source>
        <strain evidence="12 13">E14</strain>
    </source>
</reference>
<comment type="catalytic activity">
    <reaction evidence="9">
        <text>uridine + phosphate = alpha-D-ribose 1-phosphate + uracil</text>
        <dbReference type="Rhea" id="RHEA:24388"/>
        <dbReference type="ChEBI" id="CHEBI:16704"/>
        <dbReference type="ChEBI" id="CHEBI:17568"/>
        <dbReference type="ChEBI" id="CHEBI:43474"/>
        <dbReference type="ChEBI" id="CHEBI:57720"/>
        <dbReference type="EC" id="2.4.2.2"/>
    </reaction>
</comment>
<dbReference type="InterPro" id="IPR018090">
    <property type="entry name" value="Pyrmidine_PPas_bac/euk"/>
</dbReference>
<name>A0ABQ5N6C9_9CLOT</name>
<comment type="function">
    <text evidence="2">Catalyzes phosphorolysis of the pyrimidine nucleosides uridine, thymidine and 2'-deoxyuridine with the formation of the corresponding pyrimidine base and ribose-1-phosphate.</text>
</comment>
<evidence type="ECO:0000256" key="10">
    <source>
        <dbReference type="ARBA" id="ARBA00048525"/>
    </source>
</evidence>
<evidence type="ECO:0000313" key="13">
    <source>
        <dbReference type="Proteomes" id="UP001208567"/>
    </source>
</evidence>
<evidence type="ECO:0000256" key="4">
    <source>
        <dbReference type="ARBA" id="ARBA00011738"/>
    </source>
</evidence>
<dbReference type="InterPro" id="IPR036566">
    <property type="entry name" value="PYNP-like_C_sf"/>
</dbReference>
<dbReference type="SUPFAM" id="SSF47648">
    <property type="entry name" value="Nucleoside phosphorylase/phosphoribosyltransferase N-terminal domain"/>
    <property type="match status" value="1"/>
</dbReference>
<dbReference type="InterPro" id="IPR000053">
    <property type="entry name" value="Thymidine/pyrmidine_PPase"/>
</dbReference>
<evidence type="ECO:0000256" key="6">
    <source>
        <dbReference type="ARBA" id="ARBA00014680"/>
    </source>
</evidence>
<comment type="catalytic activity">
    <reaction evidence="1">
        <text>2'-deoxyuridine + phosphate = 2-deoxy-alpha-D-ribose 1-phosphate + uracil</text>
        <dbReference type="Rhea" id="RHEA:22824"/>
        <dbReference type="ChEBI" id="CHEBI:16450"/>
        <dbReference type="ChEBI" id="CHEBI:17568"/>
        <dbReference type="ChEBI" id="CHEBI:43474"/>
        <dbReference type="ChEBI" id="CHEBI:57259"/>
        <dbReference type="EC" id="2.4.2.2"/>
    </reaction>
</comment>
<organism evidence="12 13">
    <name type="scientific">Clostridium omnivorum</name>
    <dbReference type="NCBI Taxonomy" id="1604902"/>
    <lineage>
        <taxon>Bacteria</taxon>
        <taxon>Bacillati</taxon>
        <taxon>Bacillota</taxon>
        <taxon>Clostridia</taxon>
        <taxon>Eubacteriales</taxon>
        <taxon>Clostridiaceae</taxon>
        <taxon>Clostridium</taxon>
    </lineage>
</organism>
<feature type="domain" description="Pyrimidine nucleoside phosphorylase C-terminal" evidence="11">
    <location>
        <begin position="345"/>
        <end position="419"/>
    </location>
</feature>
<comment type="caution">
    <text evidence="12">The sequence shown here is derived from an EMBL/GenBank/DDBJ whole genome shotgun (WGS) entry which is preliminary data.</text>
</comment>
<dbReference type="PANTHER" id="PTHR10515">
    <property type="entry name" value="THYMIDINE PHOSPHORYLASE"/>
    <property type="match status" value="1"/>
</dbReference>
<dbReference type="Gene3D" id="1.20.970.10">
    <property type="entry name" value="Transferase, Pyrimidine Nucleoside Phosphorylase, Chain C"/>
    <property type="match status" value="1"/>
</dbReference>
<comment type="catalytic activity">
    <reaction evidence="10">
        <text>thymidine + phosphate = 2-deoxy-alpha-D-ribose 1-phosphate + thymine</text>
        <dbReference type="Rhea" id="RHEA:16037"/>
        <dbReference type="ChEBI" id="CHEBI:17748"/>
        <dbReference type="ChEBI" id="CHEBI:17821"/>
        <dbReference type="ChEBI" id="CHEBI:43474"/>
        <dbReference type="ChEBI" id="CHEBI:57259"/>
        <dbReference type="EC" id="2.4.2.2"/>
    </reaction>
</comment>
<evidence type="ECO:0000313" key="12">
    <source>
        <dbReference type="EMBL" id="GLC30769.1"/>
    </source>
</evidence>
<sequence>MRMYDLIMKKRNGMELSTEEINFFVDGYTKGAIPDYQVSALMMAIYFQKMNKRETADLTMAMVNSGETIDLSAIKGKKVDKHSTGGVGDTTTLILGPIVAAAGVPVAKMSGRGLGHTGGTIDKLESFKGFSVEMPIEKFVEDVNTIKISVVGQTANLAPADKKLYALRDVTATVDNLSLIASSIMSKKIAAGADAIVLDVKTGSGAFMKEGNSAFELAKEMVDIGNNVGRNTIGVVTDMDQPLGFAVGNILEVEEAIDTLRGHGPKDLTELCLTLGSHMLVLADRAENAGEARKILQNVIKSGEGIKKLKEFVTAQGGDASCIDNPELFEKASIIEPVLAPQDGYVKGIKADDIGLAALVLGAGRETKESPIDLAVGVVLQKKIGDYVAKGEPIAIIHANDKAKKEAAEKMIIDAFNITSEKVEARALIRGIVTKNGIEKY</sequence>
<keyword evidence="13" id="KW-1185">Reference proteome</keyword>
<dbReference type="InterPro" id="IPR036320">
    <property type="entry name" value="Glycosyl_Trfase_fam3_N_dom_sf"/>
</dbReference>
<dbReference type="Pfam" id="PF02885">
    <property type="entry name" value="Glycos_trans_3N"/>
    <property type="match status" value="1"/>
</dbReference>
<dbReference type="PANTHER" id="PTHR10515:SF0">
    <property type="entry name" value="THYMIDINE PHOSPHORYLASE"/>
    <property type="match status" value="1"/>
</dbReference>
<evidence type="ECO:0000256" key="5">
    <source>
        <dbReference type="ARBA" id="ARBA00011889"/>
    </source>
</evidence>
<dbReference type="SMART" id="SM00941">
    <property type="entry name" value="PYNP_C"/>
    <property type="match status" value="1"/>
</dbReference>
<evidence type="ECO:0000256" key="7">
    <source>
        <dbReference type="ARBA" id="ARBA00022676"/>
    </source>
</evidence>
<dbReference type="InterPro" id="IPR000312">
    <property type="entry name" value="Glycosyl_Trfase_fam3"/>
</dbReference>
<evidence type="ECO:0000256" key="1">
    <source>
        <dbReference type="ARBA" id="ARBA00001066"/>
    </source>
</evidence>
<dbReference type="EMBL" id="BRXR01000001">
    <property type="protein sequence ID" value="GLC30769.1"/>
    <property type="molecule type" value="Genomic_DNA"/>
</dbReference>
<dbReference type="InterPro" id="IPR017459">
    <property type="entry name" value="Glycosyl_Trfase_fam3_N_dom"/>
</dbReference>
<dbReference type="Pfam" id="PF07831">
    <property type="entry name" value="PYNP_C"/>
    <property type="match status" value="1"/>
</dbReference>
<dbReference type="InterPro" id="IPR035902">
    <property type="entry name" value="Nuc_phospho_transferase"/>
</dbReference>
<gene>
    <name evidence="12" type="primary">pdp</name>
    <name evidence="12" type="ORF">bsdE14_21790</name>
</gene>
<dbReference type="EC" id="2.4.2.2" evidence="5"/>
<evidence type="ECO:0000256" key="2">
    <source>
        <dbReference type="ARBA" id="ARBA00003877"/>
    </source>
</evidence>
<dbReference type="InterPro" id="IPR013102">
    <property type="entry name" value="PYNP_C"/>
</dbReference>
<dbReference type="NCBIfam" id="NF004490">
    <property type="entry name" value="PRK05820.1"/>
    <property type="match status" value="1"/>
</dbReference>
<dbReference type="RefSeq" id="WP_264850048.1">
    <property type="nucleotide sequence ID" value="NZ_BRXR01000001.1"/>
</dbReference>
<dbReference type="Gene3D" id="3.40.1030.10">
    <property type="entry name" value="Nucleoside phosphorylase/phosphoribosyltransferase catalytic domain"/>
    <property type="match status" value="1"/>
</dbReference>
<accession>A0ABQ5N6C9</accession>
<dbReference type="SUPFAM" id="SSF54680">
    <property type="entry name" value="Pyrimidine nucleoside phosphorylase C-terminal domain"/>
    <property type="match status" value="1"/>
</dbReference>
<comment type="subunit">
    <text evidence="4">Homodimer.</text>
</comment>
<dbReference type="NCBIfam" id="NF004747">
    <property type="entry name" value="PRK06078.1"/>
    <property type="match status" value="1"/>
</dbReference>
<dbReference type="InterPro" id="IPR017872">
    <property type="entry name" value="Pyrmidine_PPase_CS"/>
</dbReference>
<keyword evidence="8" id="KW-0808">Transferase</keyword>
<dbReference type="Gene3D" id="3.90.1170.30">
    <property type="entry name" value="Pyrimidine nucleoside phosphorylase-like, C-terminal domain"/>
    <property type="match status" value="1"/>
</dbReference>